<dbReference type="Gene3D" id="2.30.60.10">
    <property type="entry name" value="Cyanovirin-N"/>
    <property type="match status" value="1"/>
</dbReference>
<keyword evidence="1" id="KW-0732">Signal</keyword>
<feature type="chain" id="PRO_5046655278" evidence="1">
    <location>
        <begin position="17"/>
        <end position="154"/>
    </location>
</feature>
<dbReference type="EMBL" id="JAQQWI010000009">
    <property type="protein sequence ID" value="KAK8022950.1"/>
    <property type="molecule type" value="Genomic_DNA"/>
</dbReference>
<evidence type="ECO:0000259" key="2">
    <source>
        <dbReference type="Pfam" id="PF08881"/>
    </source>
</evidence>
<dbReference type="InterPro" id="IPR011058">
    <property type="entry name" value="Cyanovirin-N"/>
</dbReference>
<evidence type="ECO:0000313" key="3">
    <source>
        <dbReference type="EMBL" id="KAK8022950.1"/>
    </source>
</evidence>
<proteinExistence type="predicted"/>
<evidence type="ECO:0000313" key="4">
    <source>
        <dbReference type="Proteomes" id="UP001396898"/>
    </source>
</evidence>
<protein>
    <submittedName>
        <fullName evidence="3">CVNH domain-containing protein</fullName>
    </submittedName>
</protein>
<name>A0ABR1RYE3_9PEZI</name>
<accession>A0ABR1RYE3</accession>
<gene>
    <name evidence="3" type="ORF">PG991_006831</name>
</gene>
<keyword evidence="4" id="KW-1185">Reference proteome</keyword>
<dbReference type="SUPFAM" id="SSF51322">
    <property type="entry name" value="Cyanovirin-N"/>
    <property type="match status" value="1"/>
</dbReference>
<reference evidence="3 4" key="1">
    <citation type="submission" date="2023-01" db="EMBL/GenBank/DDBJ databases">
        <title>Analysis of 21 Apiospora genomes using comparative genomics revels a genus with tremendous synthesis potential of carbohydrate active enzymes and secondary metabolites.</title>
        <authorList>
            <person name="Sorensen T."/>
        </authorList>
    </citation>
    <scope>NUCLEOTIDE SEQUENCE [LARGE SCALE GENOMIC DNA]</scope>
    <source>
        <strain evidence="3 4">CBS 20057</strain>
    </source>
</reference>
<dbReference type="InterPro" id="IPR036673">
    <property type="entry name" value="Cyanovirin-N_sf"/>
</dbReference>
<feature type="signal peptide" evidence="1">
    <location>
        <begin position="1"/>
        <end position="16"/>
    </location>
</feature>
<sequence>MKAVQIISALIAVSSAVNWGNNCFDEQLDAATGLLTANCDAGDGQGTLKPASINLNECYGWANQKLAAIPQGNYGDSCTDCSISRLVHRLPIYRKTVWLNCTCGDPPVDASLNTGKATPDPFRSGAHHGTAQANKYTLIAEVTSLKNEFGVLKC</sequence>
<evidence type="ECO:0000256" key="1">
    <source>
        <dbReference type="SAM" id="SignalP"/>
    </source>
</evidence>
<feature type="domain" description="Cyanovirin-N" evidence="2">
    <location>
        <begin position="23"/>
        <end position="102"/>
    </location>
</feature>
<dbReference type="Pfam" id="PF08881">
    <property type="entry name" value="CVNH"/>
    <property type="match status" value="1"/>
</dbReference>
<organism evidence="3 4">
    <name type="scientific">Apiospora marii</name>
    <dbReference type="NCBI Taxonomy" id="335849"/>
    <lineage>
        <taxon>Eukaryota</taxon>
        <taxon>Fungi</taxon>
        <taxon>Dikarya</taxon>
        <taxon>Ascomycota</taxon>
        <taxon>Pezizomycotina</taxon>
        <taxon>Sordariomycetes</taxon>
        <taxon>Xylariomycetidae</taxon>
        <taxon>Amphisphaeriales</taxon>
        <taxon>Apiosporaceae</taxon>
        <taxon>Apiospora</taxon>
    </lineage>
</organism>
<comment type="caution">
    <text evidence="3">The sequence shown here is derived from an EMBL/GenBank/DDBJ whole genome shotgun (WGS) entry which is preliminary data.</text>
</comment>
<dbReference type="Proteomes" id="UP001396898">
    <property type="component" value="Unassembled WGS sequence"/>
</dbReference>